<dbReference type="EMBL" id="CP045997">
    <property type="protein sequence ID" value="QHV99304.1"/>
    <property type="molecule type" value="Genomic_DNA"/>
</dbReference>
<dbReference type="Pfam" id="PF18928">
    <property type="entry name" value="DUF5677"/>
    <property type="match status" value="1"/>
</dbReference>
<evidence type="ECO:0000313" key="1">
    <source>
        <dbReference type="EMBL" id="QHV99304.1"/>
    </source>
</evidence>
<dbReference type="KEGG" id="senf:GJR95_31725"/>
<sequence length="117" mass="13175">MKTKPVENVLPLSVEAQTVMDVYSDAIHEMVCRGTHIFAESLKRNKSKETITEIDIAAPLLFRHILELMDAISVQVKSGVIVPCKVYLRAIPEVVVSLEYLLRENTEEIAACFFIVD</sequence>
<gene>
    <name evidence="1" type="ORF">GJR95_31725</name>
</gene>
<organism evidence="1 2">
    <name type="scientific">Spirosoma endbachense</name>
    <dbReference type="NCBI Taxonomy" id="2666025"/>
    <lineage>
        <taxon>Bacteria</taxon>
        <taxon>Pseudomonadati</taxon>
        <taxon>Bacteroidota</taxon>
        <taxon>Cytophagia</taxon>
        <taxon>Cytophagales</taxon>
        <taxon>Cytophagaceae</taxon>
        <taxon>Spirosoma</taxon>
    </lineage>
</organism>
<dbReference type="InterPro" id="IPR043733">
    <property type="entry name" value="DUF5677"/>
</dbReference>
<dbReference type="Proteomes" id="UP000464577">
    <property type="component" value="Chromosome"/>
</dbReference>
<proteinExistence type="predicted"/>
<evidence type="ECO:0000313" key="2">
    <source>
        <dbReference type="Proteomes" id="UP000464577"/>
    </source>
</evidence>
<reference evidence="1 2" key="1">
    <citation type="submission" date="2019-11" db="EMBL/GenBank/DDBJ databases">
        <title>Spirosoma endbachense sp. nov., isolated from a natural salt meadow.</title>
        <authorList>
            <person name="Rojas J."/>
            <person name="Ambika Manirajan B."/>
            <person name="Ratering S."/>
            <person name="Suarez C."/>
            <person name="Geissler-Plaum R."/>
            <person name="Schnell S."/>
        </authorList>
    </citation>
    <scope>NUCLEOTIDE SEQUENCE [LARGE SCALE GENOMIC DNA]</scope>
    <source>
        <strain evidence="1 2">I-24</strain>
    </source>
</reference>
<protein>
    <submittedName>
        <fullName evidence="1">Uncharacterized protein</fullName>
    </submittedName>
</protein>
<dbReference type="RefSeq" id="WP_162389708.1">
    <property type="nucleotide sequence ID" value="NZ_CP045997.1"/>
</dbReference>
<name>A0A6P1W335_9BACT</name>
<dbReference type="AlphaFoldDB" id="A0A6P1W335"/>
<keyword evidence="2" id="KW-1185">Reference proteome</keyword>
<accession>A0A6P1W335</accession>